<dbReference type="PANTHER" id="PTHR42901:SF1">
    <property type="entry name" value="ALCOHOL DEHYDROGENASE"/>
    <property type="match status" value="1"/>
</dbReference>
<comment type="similarity">
    <text evidence="1">Belongs to the short-chain dehydrogenases/reductases (SDR) family.</text>
</comment>
<dbReference type="Gene3D" id="3.40.50.720">
    <property type="entry name" value="NAD(P)-binding Rossmann-like Domain"/>
    <property type="match status" value="1"/>
</dbReference>
<protein>
    <submittedName>
        <fullName evidence="3">SDR family oxidoreductase</fullName>
    </submittedName>
</protein>
<dbReference type="InterPro" id="IPR002347">
    <property type="entry name" value="SDR_fam"/>
</dbReference>
<organism evidence="3 4">
    <name type="scientific">Thiospirillum jenense</name>
    <dbReference type="NCBI Taxonomy" id="1653858"/>
    <lineage>
        <taxon>Bacteria</taxon>
        <taxon>Pseudomonadati</taxon>
        <taxon>Pseudomonadota</taxon>
        <taxon>Gammaproteobacteria</taxon>
        <taxon>Chromatiales</taxon>
        <taxon>Chromatiaceae</taxon>
        <taxon>Thiospirillum</taxon>
    </lineage>
</organism>
<dbReference type="GO" id="GO:0016491">
    <property type="term" value="F:oxidoreductase activity"/>
    <property type="evidence" value="ECO:0007669"/>
    <property type="project" value="UniProtKB-KW"/>
</dbReference>
<dbReference type="Pfam" id="PF00106">
    <property type="entry name" value="adh_short"/>
    <property type="match status" value="1"/>
</dbReference>
<dbReference type="Proteomes" id="UP000548632">
    <property type="component" value="Unassembled WGS sequence"/>
</dbReference>
<proteinExistence type="inferred from homology"/>
<dbReference type="PANTHER" id="PTHR42901">
    <property type="entry name" value="ALCOHOL DEHYDROGENASE"/>
    <property type="match status" value="1"/>
</dbReference>
<keyword evidence="4" id="KW-1185">Reference proteome</keyword>
<sequence>MSDLYQPAADCLANRRILVTGAAEGIGRAVAIACARYGATVIVSDFDDTDLDGTYDLIEASGAPQPALLPLDLERGDAQLFLNTALALGNEFAALDGLVHCAAYTPYLGRIDDYDPSDWERVLRVNLTAAFLLTQACLPLLYASGEASVVFTSDRVGRHGLAYWGAYAAAKCGLEGLMQTLAAETADAGKVRVNSLEPGVVQTAMRRALYPAENPYHHPPPETVAASYLYLLSAESRGVTGQQLTAPLRVSETLRHRN</sequence>
<dbReference type="PRINTS" id="PR00081">
    <property type="entry name" value="GDHRDH"/>
</dbReference>
<evidence type="ECO:0000313" key="3">
    <source>
        <dbReference type="EMBL" id="MBB1127138.1"/>
    </source>
</evidence>
<evidence type="ECO:0000313" key="4">
    <source>
        <dbReference type="Proteomes" id="UP000548632"/>
    </source>
</evidence>
<evidence type="ECO:0000256" key="2">
    <source>
        <dbReference type="ARBA" id="ARBA00023002"/>
    </source>
</evidence>
<comment type="caution">
    <text evidence="3">The sequence shown here is derived from an EMBL/GenBank/DDBJ whole genome shotgun (WGS) entry which is preliminary data.</text>
</comment>
<accession>A0A839HK81</accession>
<dbReference type="RefSeq" id="WP_182584765.1">
    <property type="nucleotide sequence ID" value="NZ_JABVCQ010000037.1"/>
</dbReference>
<keyword evidence="2" id="KW-0560">Oxidoreductase</keyword>
<dbReference type="InterPro" id="IPR036291">
    <property type="entry name" value="NAD(P)-bd_dom_sf"/>
</dbReference>
<dbReference type="SUPFAM" id="SSF51735">
    <property type="entry name" value="NAD(P)-binding Rossmann-fold domains"/>
    <property type="match status" value="1"/>
</dbReference>
<dbReference type="AlphaFoldDB" id="A0A839HK81"/>
<name>A0A839HK81_9GAMM</name>
<reference evidence="3 4" key="1">
    <citation type="journal article" date="2020" name="Arch. Microbiol.">
        <title>The genome sequence of the giant phototrophic gammaproteobacterium Thiospirillum jenense gives insight into its physiological properties and phylogenetic relationships.</title>
        <authorList>
            <person name="Imhoff J.F."/>
            <person name="Meyer T.E."/>
            <person name="Kyndt J.A."/>
        </authorList>
    </citation>
    <scope>NUCLEOTIDE SEQUENCE [LARGE SCALE GENOMIC DNA]</scope>
    <source>
        <strain evidence="3 4">DSM 216</strain>
    </source>
</reference>
<evidence type="ECO:0000256" key="1">
    <source>
        <dbReference type="ARBA" id="ARBA00006484"/>
    </source>
</evidence>
<dbReference type="EMBL" id="JABVCQ010000037">
    <property type="protein sequence ID" value="MBB1127138.1"/>
    <property type="molecule type" value="Genomic_DNA"/>
</dbReference>
<gene>
    <name evidence="3" type="ORF">HUK38_13025</name>
</gene>